<dbReference type="InterPro" id="IPR011009">
    <property type="entry name" value="Kinase-like_dom_sf"/>
</dbReference>
<gene>
    <name evidence="2" type="ORF">J1902_07955</name>
</gene>
<feature type="domain" description="Aminoglycoside phosphotransferase" evidence="1">
    <location>
        <begin position="153"/>
        <end position="305"/>
    </location>
</feature>
<evidence type="ECO:0000313" key="3">
    <source>
        <dbReference type="Proteomes" id="UP000664164"/>
    </source>
</evidence>
<dbReference type="Gene3D" id="3.90.1200.10">
    <property type="match status" value="1"/>
</dbReference>
<reference evidence="2" key="1">
    <citation type="submission" date="2021-03" db="EMBL/GenBank/DDBJ databases">
        <title>A new species, PO-11, isolated from a karst cave deposit.</title>
        <authorList>
            <person name="Zhaoxiaoyong W."/>
        </authorList>
    </citation>
    <scope>NUCLEOTIDE SEQUENCE</scope>
    <source>
        <strain evidence="2">PO-11</strain>
    </source>
</reference>
<proteinExistence type="predicted"/>
<protein>
    <submittedName>
        <fullName evidence="2">Phosphotransferase</fullName>
    </submittedName>
</protein>
<sequence>MREPLAIALRTVGVRLETWKLAQLHHRPGAGVTGIYEVSYDGGPPGTLTDYLCATTASVPADAATVVRLRAGDRQLTIWRHPADPMLPGLPWACDGAAVATELFGRPGEVASLRTLSYRPLRRAVLLAELRGTRIYLKAVRAQQAELLWTRHRMLADAGLPVAVPLGDWHRSVVALSELGGEPLAELFMADGAAQLDPHEVIDLLGRLPAGVKSLPSRPAWALRSADYARAAAAALPQAKGRIAVLADTISALLPKTDAGPVVPSHGDLYEANLLVVGSRITGLLDLDSLGPGHLVDDLACFLGHLAVLPALHPGYVHVPAAVDRFAGVFDGAVDPAALRLRAAGVALSLVAGAKTHDGGSWVPGAMLRLAAAEKLAAEGAGLIRGR</sequence>
<dbReference type="EMBL" id="JAFNLL010000014">
    <property type="protein sequence ID" value="MBO1267907.1"/>
    <property type="molecule type" value="Genomic_DNA"/>
</dbReference>
<name>A0A939HH61_9MICC</name>
<dbReference type="InterPro" id="IPR002575">
    <property type="entry name" value="Aminoglycoside_PTrfase"/>
</dbReference>
<dbReference type="Proteomes" id="UP000664164">
    <property type="component" value="Unassembled WGS sequence"/>
</dbReference>
<comment type="caution">
    <text evidence="2">The sequence shown here is derived from an EMBL/GenBank/DDBJ whole genome shotgun (WGS) entry which is preliminary data.</text>
</comment>
<accession>A0A939HH61</accession>
<keyword evidence="3" id="KW-1185">Reference proteome</keyword>
<dbReference type="AlphaFoldDB" id="A0A939HH61"/>
<evidence type="ECO:0000313" key="2">
    <source>
        <dbReference type="EMBL" id="MBO1267907.1"/>
    </source>
</evidence>
<organism evidence="2 3">
    <name type="scientific">Arthrobacter cavernae</name>
    <dbReference type="NCBI Taxonomy" id="2817681"/>
    <lineage>
        <taxon>Bacteria</taxon>
        <taxon>Bacillati</taxon>
        <taxon>Actinomycetota</taxon>
        <taxon>Actinomycetes</taxon>
        <taxon>Micrococcales</taxon>
        <taxon>Micrococcaceae</taxon>
        <taxon>Arthrobacter</taxon>
    </lineage>
</organism>
<evidence type="ECO:0000259" key="1">
    <source>
        <dbReference type="Pfam" id="PF01636"/>
    </source>
</evidence>
<dbReference type="Pfam" id="PF01636">
    <property type="entry name" value="APH"/>
    <property type="match status" value="1"/>
</dbReference>
<dbReference type="SUPFAM" id="SSF56112">
    <property type="entry name" value="Protein kinase-like (PK-like)"/>
    <property type="match status" value="1"/>
</dbReference>